<protein>
    <submittedName>
        <fullName evidence="1">Nucleotidyl transferase AbiEii/AbiGii toxin family protein</fullName>
    </submittedName>
</protein>
<reference evidence="1 2" key="1">
    <citation type="submission" date="2022-07" db="EMBL/GenBank/DDBJ databases">
        <authorList>
            <person name="Xamxidin M."/>
            <person name="Wu M."/>
        </authorList>
    </citation>
    <scope>NUCLEOTIDE SEQUENCE [LARGE SCALE GENOMIC DNA]</scope>
    <source>
        <strain evidence="1 2">NBRC 111650</strain>
    </source>
</reference>
<organism evidence="1 2">
    <name type="scientific">Limnobacter humi</name>
    <dbReference type="NCBI Taxonomy" id="1778671"/>
    <lineage>
        <taxon>Bacteria</taxon>
        <taxon>Pseudomonadati</taxon>
        <taxon>Pseudomonadota</taxon>
        <taxon>Betaproteobacteria</taxon>
        <taxon>Burkholderiales</taxon>
        <taxon>Burkholderiaceae</taxon>
        <taxon>Limnobacter</taxon>
    </lineage>
</organism>
<dbReference type="EMBL" id="JANIGO010000005">
    <property type="protein sequence ID" value="MCQ8897403.1"/>
    <property type="molecule type" value="Genomic_DNA"/>
</dbReference>
<dbReference type="GO" id="GO:0016740">
    <property type="term" value="F:transferase activity"/>
    <property type="evidence" value="ECO:0007669"/>
    <property type="project" value="UniProtKB-KW"/>
</dbReference>
<dbReference type="RefSeq" id="WP_256765209.1">
    <property type="nucleotide sequence ID" value="NZ_JANIGO010000005.1"/>
</dbReference>
<evidence type="ECO:0000313" key="1">
    <source>
        <dbReference type="EMBL" id="MCQ8897403.1"/>
    </source>
</evidence>
<comment type="caution">
    <text evidence="1">The sequence shown here is derived from an EMBL/GenBank/DDBJ whole genome shotgun (WGS) entry which is preliminary data.</text>
</comment>
<gene>
    <name evidence="1" type="ORF">NQT62_13255</name>
</gene>
<keyword evidence="1" id="KW-0808">Transferase</keyword>
<keyword evidence="2" id="KW-1185">Reference proteome</keyword>
<name>A0ABT1WIS7_9BURK</name>
<accession>A0ABT1WIS7</accession>
<dbReference type="InterPro" id="IPR014942">
    <property type="entry name" value="AbiEii"/>
</dbReference>
<dbReference type="Pfam" id="PF08843">
    <property type="entry name" value="AbiEii"/>
    <property type="match status" value="1"/>
</dbReference>
<evidence type="ECO:0000313" key="2">
    <source>
        <dbReference type="Proteomes" id="UP001204142"/>
    </source>
</evidence>
<dbReference type="Proteomes" id="UP001204142">
    <property type="component" value="Unassembled WGS sequence"/>
</dbReference>
<dbReference type="Gene3D" id="3.10.450.620">
    <property type="entry name" value="JHP933, nucleotidyltransferase-like core domain"/>
    <property type="match status" value="1"/>
</dbReference>
<sequence>MFSRKHHQLIALALQGLNAPKLAEHQCYFGGGTAIALQYGEYRESVDLDFMVSNTDHYRQLRQLCKVGGSVQDLFLPAASQWVQFGELRSDQYGIRTRLLVMGTPIKFEIVLEGRIELDTPGPDEHILGVATLRKTDLIASKLLANSDRWADPSVNTRDLIDLAMMHPTHAEFELGLQKARRAYGDSILSDLNKAIHAVQQQPERLLKACERMAIQIPPAQLMQHILALNSLQ</sequence>
<proteinExistence type="predicted"/>